<evidence type="ECO:0000313" key="3">
    <source>
        <dbReference type="EMBL" id="RWS23714.1"/>
    </source>
</evidence>
<feature type="domain" description="Peptidase M13 C-terminal" evidence="2">
    <location>
        <begin position="93"/>
        <end position="135"/>
    </location>
</feature>
<comment type="caution">
    <text evidence="3">The sequence shown here is derived from an EMBL/GenBank/DDBJ whole genome shotgun (WGS) entry which is preliminary data.</text>
</comment>
<gene>
    <name evidence="3" type="ORF">B4U80_05169</name>
</gene>
<dbReference type="EMBL" id="NCKV01006004">
    <property type="protein sequence ID" value="RWS23714.1"/>
    <property type="molecule type" value="Genomic_DNA"/>
</dbReference>
<comment type="similarity">
    <text evidence="1">Belongs to the peptidase M13 family.</text>
</comment>
<dbReference type="PROSITE" id="PS51885">
    <property type="entry name" value="NEPRILYSIN"/>
    <property type="match status" value="1"/>
</dbReference>
<evidence type="ECO:0000259" key="2">
    <source>
        <dbReference type="Pfam" id="PF01431"/>
    </source>
</evidence>
<dbReference type="InterPro" id="IPR018497">
    <property type="entry name" value="Peptidase_M13_C"/>
</dbReference>
<dbReference type="VEuPathDB" id="VectorBase:LDEU008326"/>
<dbReference type="Gene3D" id="1.10.1380.10">
    <property type="entry name" value="Neutral endopeptidase , domain2"/>
    <property type="match status" value="1"/>
</dbReference>
<keyword evidence="4" id="KW-1185">Reference proteome</keyword>
<dbReference type="InterPro" id="IPR024079">
    <property type="entry name" value="MetalloPept_cat_dom_sf"/>
</dbReference>
<organism evidence="3 4">
    <name type="scientific">Leptotrombidium deliense</name>
    <dbReference type="NCBI Taxonomy" id="299467"/>
    <lineage>
        <taxon>Eukaryota</taxon>
        <taxon>Metazoa</taxon>
        <taxon>Ecdysozoa</taxon>
        <taxon>Arthropoda</taxon>
        <taxon>Chelicerata</taxon>
        <taxon>Arachnida</taxon>
        <taxon>Acari</taxon>
        <taxon>Acariformes</taxon>
        <taxon>Trombidiformes</taxon>
        <taxon>Prostigmata</taxon>
        <taxon>Anystina</taxon>
        <taxon>Parasitengona</taxon>
        <taxon>Trombiculoidea</taxon>
        <taxon>Trombiculidae</taxon>
        <taxon>Leptotrombidium</taxon>
    </lineage>
</organism>
<dbReference type="GO" id="GO:0004222">
    <property type="term" value="F:metalloendopeptidase activity"/>
    <property type="evidence" value="ECO:0007669"/>
    <property type="project" value="InterPro"/>
</dbReference>
<dbReference type="PANTHER" id="PTHR11733:SF167">
    <property type="entry name" value="FI17812P1-RELATED"/>
    <property type="match status" value="1"/>
</dbReference>
<dbReference type="Gene3D" id="3.40.390.10">
    <property type="entry name" value="Collagenase (Catalytic Domain)"/>
    <property type="match status" value="1"/>
</dbReference>
<dbReference type="OrthoDB" id="6475849at2759"/>
<dbReference type="Proteomes" id="UP000288716">
    <property type="component" value="Unassembled WGS sequence"/>
</dbReference>
<dbReference type="GO" id="GO:0005886">
    <property type="term" value="C:plasma membrane"/>
    <property type="evidence" value="ECO:0007669"/>
    <property type="project" value="TreeGrafter"/>
</dbReference>
<dbReference type="InterPro" id="IPR000718">
    <property type="entry name" value="Peptidase_M13"/>
</dbReference>
<dbReference type="STRING" id="299467.A0A443S8B4"/>
<reference evidence="3 4" key="1">
    <citation type="journal article" date="2018" name="Gigascience">
        <title>Genomes of trombidid mites reveal novel predicted allergens and laterally-transferred genes associated with secondary metabolism.</title>
        <authorList>
            <person name="Dong X."/>
            <person name="Chaisiri K."/>
            <person name="Xia D."/>
            <person name="Armstrong S.D."/>
            <person name="Fang Y."/>
            <person name="Donnelly M.J."/>
            <person name="Kadowaki T."/>
            <person name="McGarry J.W."/>
            <person name="Darby A.C."/>
            <person name="Makepeace B.L."/>
        </authorList>
    </citation>
    <scope>NUCLEOTIDE SEQUENCE [LARGE SCALE GENOMIC DNA]</scope>
    <source>
        <strain evidence="3">UoL-UT</strain>
    </source>
</reference>
<sequence>MLSNVAYQSWLKNDTEISTLYEKVTPNEKKFFDSLLELRKNENLRLLKKTNILIYESRLSGPAIVNAFNYFDLNYIRQYTYYRCLRIKYSIAEFPAGILQPPFYSYKAPAAVNFGAIANTIGHEVIHAFDDEGIK</sequence>
<dbReference type="PRINTS" id="PR00786">
    <property type="entry name" value="NEPRILYSIN"/>
</dbReference>
<proteinExistence type="inferred from homology"/>
<dbReference type="Pfam" id="PF01431">
    <property type="entry name" value="Peptidase_M13"/>
    <property type="match status" value="1"/>
</dbReference>
<evidence type="ECO:0000313" key="4">
    <source>
        <dbReference type="Proteomes" id="UP000288716"/>
    </source>
</evidence>
<accession>A0A443S8B4</accession>
<dbReference type="GO" id="GO:0016485">
    <property type="term" value="P:protein processing"/>
    <property type="evidence" value="ECO:0007669"/>
    <property type="project" value="TreeGrafter"/>
</dbReference>
<name>A0A443S8B4_9ACAR</name>
<dbReference type="AlphaFoldDB" id="A0A443S8B4"/>
<dbReference type="SUPFAM" id="SSF55486">
    <property type="entry name" value="Metalloproteases ('zincins'), catalytic domain"/>
    <property type="match status" value="1"/>
</dbReference>
<dbReference type="PANTHER" id="PTHR11733">
    <property type="entry name" value="ZINC METALLOPROTEASE FAMILY M13 NEPRILYSIN-RELATED"/>
    <property type="match status" value="1"/>
</dbReference>
<protein>
    <submittedName>
        <fullName evidence="3">Endothelin-converting enzyme 1-like protein</fullName>
    </submittedName>
</protein>
<evidence type="ECO:0000256" key="1">
    <source>
        <dbReference type="ARBA" id="ARBA00007357"/>
    </source>
</evidence>
<dbReference type="InterPro" id="IPR042089">
    <property type="entry name" value="Peptidase_M13_dom_2"/>
</dbReference>